<name>A0A377Q849_9NEIS</name>
<evidence type="ECO:0000256" key="7">
    <source>
        <dbReference type="PIRNR" id="PIRNR002560"/>
    </source>
</evidence>
<dbReference type="PRINTS" id="PR00601">
    <property type="entry name" value="BACFERRITIN"/>
</dbReference>
<dbReference type="InterPro" id="IPR002024">
    <property type="entry name" value="Bacterioferritin"/>
</dbReference>
<keyword evidence="5 7" id="KW-0479">Metal-binding</keyword>
<dbReference type="AlphaFoldDB" id="A0A377Q849"/>
<feature type="binding site" evidence="8">
    <location>
        <position position="18"/>
    </location>
    <ligand>
        <name>Fe cation</name>
        <dbReference type="ChEBI" id="CHEBI:24875"/>
        <label>1</label>
    </ligand>
</feature>
<dbReference type="Proteomes" id="UP000295794">
    <property type="component" value="Unassembled WGS sequence"/>
</dbReference>
<dbReference type="GO" id="GO:0020037">
    <property type="term" value="F:heme binding"/>
    <property type="evidence" value="ECO:0007669"/>
    <property type="project" value="TreeGrafter"/>
</dbReference>
<evidence type="ECO:0000259" key="10">
    <source>
        <dbReference type="PROSITE" id="PS50905"/>
    </source>
</evidence>
<keyword evidence="3 7" id="KW-0409">Iron storage</keyword>
<feature type="binding site" evidence="8">
    <location>
        <position position="50"/>
    </location>
    <ligand>
        <name>Fe cation</name>
        <dbReference type="ChEBI" id="CHEBI:24875"/>
        <label>3</label>
    </ligand>
</feature>
<comment type="similarity">
    <text evidence="2 7 9">Belongs to the bacterioferritin family.</text>
</comment>
<dbReference type="GO" id="GO:0140315">
    <property type="term" value="F:iron ion sequestering activity"/>
    <property type="evidence" value="ECO:0007669"/>
    <property type="project" value="UniProtKB-ARBA"/>
</dbReference>
<comment type="cofactor">
    <cofactor evidence="1">
        <name>heme b</name>
        <dbReference type="ChEBI" id="CHEBI:60344"/>
    </cofactor>
</comment>
<dbReference type="InterPro" id="IPR008331">
    <property type="entry name" value="Ferritin_DPS_dom"/>
</dbReference>
<evidence type="ECO:0000256" key="6">
    <source>
        <dbReference type="ARBA" id="ARBA00023004"/>
    </source>
</evidence>
<dbReference type="GO" id="GO:0006826">
    <property type="term" value="P:iron ion transport"/>
    <property type="evidence" value="ECO:0007669"/>
    <property type="project" value="InterPro"/>
</dbReference>
<dbReference type="OrthoDB" id="9800505at2"/>
<dbReference type="GO" id="GO:0006879">
    <property type="term" value="P:intracellular iron ion homeostasis"/>
    <property type="evidence" value="ECO:0007669"/>
    <property type="project" value="UniProtKB-KW"/>
</dbReference>
<reference evidence="12 14" key="2">
    <citation type="submission" date="2019-03" db="EMBL/GenBank/DDBJ databases">
        <title>Genomic Encyclopedia of Type Strains, Phase IV (KMG-IV): sequencing the most valuable type-strain genomes for metagenomic binning, comparative biology and taxonomic classification.</title>
        <authorList>
            <person name="Goeker M."/>
        </authorList>
    </citation>
    <scope>NUCLEOTIDE SEQUENCE [LARGE SCALE GENOMIC DNA]</scope>
    <source>
        <strain evidence="12 14">DSM 3764</strain>
    </source>
</reference>
<dbReference type="GO" id="GO:0005829">
    <property type="term" value="C:cytosol"/>
    <property type="evidence" value="ECO:0007669"/>
    <property type="project" value="TreeGrafter"/>
</dbReference>
<accession>A0A377Q849</accession>
<dbReference type="Proteomes" id="UP000255108">
    <property type="component" value="Unassembled WGS sequence"/>
</dbReference>
<sequence>MQGSKLVLNSLNSVLGNELVAINQFFLHARMYRNWGLKKLNDAVYHESIDAMKRADKLITRILMLEGLPNLQQLGKLYIGENTPEMLDCDLKLVSSHLTTLRQAIETCELEQDYVSRDILEDLLEDEEEYVDWLETQAELQVSLGLANYLQSQIDA</sequence>
<dbReference type="GO" id="GO:0004322">
    <property type="term" value="F:ferroxidase activity"/>
    <property type="evidence" value="ECO:0007669"/>
    <property type="project" value="TreeGrafter"/>
</dbReference>
<evidence type="ECO:0000256" key="8">
    <source>
        <dbReference type="PIRSR" id="PIRSR002560-1"/>
    </source>
</evidence>
<gene>
    <name evidence="11" type="primary">bfr_2</name>
    <name evidence="12" type="ORF">EV682_102466</name>
    <name evidence="11" type="ORF">NCTC11159_01991</name>
</gene>
<dbReference type="Gene3D" id="1.20.1260.10">
    <property type="match status" value="1"/>
</dbReference>
<dbReference type="FunFam" id="1.20.1260.10:FF:000005">
    <property type="entry name" value="Bacterioferritin"/>
    <property type="match status" value="1"/>
</dbReference>
<dbReference type="SUPFAM" id="SSF47240">
    <property type="entry name" value="Ferritin-like"/>
    <property type="match status" value="1"/>
</dbReference>
<evidence type="ECO:0000313" key="11">
    <source>
        <dbReference type="EMBL" id="STQ90920.1"/>
    </source>
</evidence>
<dbReference type="InterPro" id="IPR009078">
    <property type="entry name" value="Ferritin-like_SF"/>
</dbReference>
<evidence type="ECO:0000313" key="13">
    <source>
        <dbReference type="Proteomes" id="UP000255108"/>
    </source>
</evidence>
<reference evidence="11 13" key="1">
    <citation type="submission" date="2018-06" db="EMBL/GenBank/DDBJ databases">
        <authorList>
            <consortium name="Pathogen Informatics"/>
            <person name="Doyle S."/>
        </authorList>
    </citation>
    <scope>NUCLEOTIDE SEQUENCE [LARGE SCALE GENOMIC DNA]</scope>
    <source>
        <strain evidence="11 13">NCTC11159</strain>
    </source>
</reference>
<dbReference type="EMBL" id="SMBT01000002">
    <property type="protein sequence ID" value="TCU89550.1"/>
    <property type="molecule type" value="Genomic_DNA"/>
</dbReference>
<dbReference type="NCBIfam" id="TIGR00754">
    <property type="entry name" value="bfr"/>
    <property type="match status" value="1"/>
</dbReference>
<keyword evidence="14" id="KW-1185">Reference proteome</keyword>
<dbReference type="PROSITE" id="PS00549">
    <property type="entry name" value="BACTERIOFERRITIN"/>
    <property type="match status" value="1"/>
</dbReference>
<dbReference type="PANTHER" id="PTHR30295">
    <property type="entry name" value="BACTERIOFERRITIN"/>
    <property type="match status" value="1"/>
</dbReference>
<dbReference type="Pfam" id="PF00210">
    <property type="entry name" value="Ferritin"/>
    <property type="match status" value="1"/>
</dbReference>
<evidence type="ECO:0000256" key="5">
    <source>
        <dbReference type="ARBA" id="ARBA00022723"/>
    </source>
</evidence>
<evidence type="ECO:0000256" key="9">
    <source>
        <dbReference type="RuleBase" id="RU000623"/>
    </source>
</evidence>
<evidence type="ECO:0000256" key="2">
    <source>
        <dbReference type="ARBA" id="ARBA00008093"/>
    </source>
</evidence>
<feature type="binding site" evidence="8">
    <location>
        <position position="127"/>
    </location>
    <ligand>
        <name>Fe cation</name>
        <dbReference type="ChEBI" id="CHEBI:24875"/>
        <label>2</label>
    </ligand>
</feature>
<feature type="binding site" description="axial binding residue" evidence="8">
    <location>
        <position position="52"/>
    </location>
    <ligand>
        <name>heme b</name>
        <dbReference type="ChEBI" id="CHEBI:60344"/>
        <note>ligand shared between dimeric partners</note>
    </ligand>
    <ligandPart>
        <name>Fe</name>
        <dbReference type="ChEBI" id="CHEBI:18248"/>
    </ligandPart>
</feature>
<evidence type="ECO:0000256" key="4">
    <source>
        <dbReference type="ARBA" id="ARBA00022617"/>
    </source>
</evidence>
<protein>
    <recommendedName>
        <fullName evidence="7 9">Bacterioferritin</fullName>
    </recommendedName>
</protein>
<dbReference type="RefSeq" id="WP_115227191.1">
    <property type="nucleotide sequence ID" value="NZ_CAWOLO010000002.1"/>
</dbReference>
<dbReference type="PANTHER" id="PTHR30295:SF0">
    <property type="entry name" value="BACTERIOFERRITIN"/>
    <property type="match status" value="1"/>
</dbReference>
<dbReference type="CDD" id="cd00907">
    <property type="entry name" value="Bacterioferritin"/>
    <property type="match status" value="1"/>
</dbReference>
<evidence type="ECO:0000256" key="1">
    <source>
        <dbReference type="ARBA" id="ARBA00001970"/>
    </source>
</evidence>
<keyword evidence="4 9" id="KW-0349">Heme</keyword>
<keyword evidence="11" id="KW-0560">Oxidoreductase</keyword>
<feature type="binding site" evidence="8">
    <location>
        <position position="46"/>
    </location>
    <ligand>
        <name>Fe cation</name>
        <dbReference type="ChEBI" id="CHEBI:24875"/>
        <label>3</label>
    </ligand>
</feature>
<evidence type="ECO:0000313" key="12">
    <source>
        <dbReference type="EMBL" id="TCU89550.1"/>
    </source>
</evidence>
<feature type="binding site" evidence="8">
    <location>
        <position position="127"/>
    </location>
    <ligand>
        <name>Fe cation</name>
        <dbReference type="ChEBI" id="CHEBI:24875"/>
        <label>1</label>
    </ligand>
</feature>
<evidence type="ECO:0000313" key="14">
    <source>
        <dbReference type="Proteomes" id="UP000295794"/>
    </source>
</evidence>
<dbReference type="GO" id="GO:0008199">
    <property type="term" value="F:ferric iron binding"/>
    <property type="evidence" value="ECO:0007669"/>
    <property type="project" value="InterPro"/>
</dbReference>
<dbReference type="InterPro" id="IPR012347">
    <property type="entry name" value="Ferritin-like"/>
</dbReference>
<proteinExistence type="inferred from homology"/>
<dbReference type="PIRSF" id="PIRSF002560">
    <property type="entry name" value="Bacterioferritin"/>
    <property type="match status" value="1"/>
</dbReference>
<organism evidence="11 13">
    <name type="scientific">Iodobacter fluviatilis</name>
    <dbReference type="NCBI Taxonomy" id="537"/>
    <lineage>
        <taxon>Bacteria</taxon>
        <taxon>Pseudomonadati</taxon>
        <taxon>Pseudomonadota</taxon>
        <taxon>Betaproteobacteria</taxon>
        <taxon>Neisseriales</taxon>
        <taxon>Chitinibacteraceae</taxon>
        <taxon>Iodobacter</taxon>
    </lineage>
</organism>
<comment type="function">
    <text evidence="9">Iron-storage protein.</text>
</comment>
<evidence type="ECO:0000256" key="3">
    <source>
        <dbReference type="ARBA" id="ARBA00022434"/>
    </source>
</evidence>
<dbReference type="EMBL" id="UGHR01000001">
    <property type="protein sequence ID" value="STQ90920.1"/>
    <property type="molecule type" value="Genomic_DNA"/>
</dbReference>
<feature type="domain" description="Ferritin-like diiron" evidence="10">
    <location>
        <begin position="1"/>
        <end position="145"/>
    </location>
</feature>
<keyword evidence="6 7" id="KW-0408">Iron</keyword>
<dbReference type="PROSITE" id="PS50905">
    <property type="entry name" value="FERRITIN_LIKE"/>
    <property type="match status" value="1"/>
</dbReference>
<dbReference type="InterPro" id="IPR009040">
    <property type="entry name" value="Ferritin-like_diiron"/>
</dbReference>